<feature type="region of interest" description="Disordered" evidence="1">
    <location>
        <begin position="146"/>
        <end position="176"/>
    </location>
</feature>
<sequence>MSGGGASPEGLQGPVQGPHRAWHQYRKLWRRSDPHQAPEHPLDRYKWRTSGQWAPNNEQITEPPLLRLLSLPRFNTPPNPSGDQSDEDRARTGSLRRIIPFFRSLSEPGATGSSERTTLRKARSERRATAVSSFISSLHRRISRVLEGEAETDRGESDVKGPPAHRFSCGQSPYTDSSAWERKFCVLTDSQLILLNKDDEATGEVQESPTGSQKGRSLRRTVSVPSEGQFPEFQAEGAAVLGKGLLWLP</sequence>
<dbReference type="AlphaFoldDB" id="A0A3Q1EUY8"/>
<evidence type="ECO:0000313" key="3">
    <source>
        <dbReference type="Proteomes" id="UP000257200"/>
    </source>
</evidence>
<dbReference type="Ensembl" id="ENSAPOT00000004737.1">
    <property type="protein sequence ID" value="ENSAPOP00000007562.1"/>
    <property type="gene ID" value="ENSAPOG00000009542.1"/>
</dbReference>
<feature type="compositionally biased region" description="Low complexity" evidence="1">
    <location>
        <begin position="63"/>
        <end position="73"/>
    </location>
</feature>
<dbReference type="STRING" id="80966.ENSAPOP00000007562"/>
<feature type="compositionally biased region" description="Basic and acidic residues" evidence="1">
    <location>
        <begin position="146"/>
        <end position="159"/>
    </location>
</feature>
<feature type="compositionally biased region" description="Polar residues" evidence="1">
    <location>
        <begin position="49"/>
        <end position="60"/>
    </location>
</feature>
<reference evidence="2" key="1">
    <citation type="submission" date="2025-08" db="UniProtKB">
        <authorList>
            <consortium name="Ensembl"/>
        </authorList>
    </citation>
    <scope>IDENTIFICATION</scope>
</reference>
<feature type="compositionally biased region" description="Polar residues" evidence="1">
    <location>
        <begin position="205"/>
        <end position="215"/>
    </location>
</feature>
<evidence type="ECO:0000313" key="2">
    <source>
        <dbReference type="Ensembl" id="ENSAPOP00000007562.1"/>
    </source>
</evidence>
<dbReference type="GeneTree" id="ENSGT00940000157702"/>
<feature type="region of interest" description="Disordered" evidence="1">
    <location>
        <begin position="1"/>
        <end position="91"/>
    </location>
</feature>
<proteinExistence type="predicted"/>
<keyword evidence="3" id="KW-1185">Reference proteome</keyword>
<evidence type="ECO:0000256" key="1">
    <source>
        <dbReference type="SAM" id="MobiDB-lite"/>
    </source>
</evidence>
<accession>A0A3Q1EUY8</accession>
<feature type="region of interest" description="Disordered" evidence="1">
    <location>
        <begin position="198"/>
        <end position="225"/>
    </location>
</feature>
<dbReference type="InParanoid" id="A0A3Q1EUY8"/>
<feature type="compositionally biased region" description="Basic and acidic residues" evidence="1">
    <location>
        <begin position="30"/>
        <end position="46"/>
    </location>
</feature>
<dbReference type="Proteomes" id="UP000257200">
    <property type="component" value="Unplaced"/>
</dbReference>
<organism evidence="2 3">
    <name type="scientific">Acanthochromis polyacanthus</name>
    <name type="common">spiny chromis</name>
    <dbReference type="NCBI Taxonomy" id="80966"/>
    <lineage>
        <taxon>Eukaryota</taxon>
        <taxon>Metazoa</taxon>
        <taxon>Chordata</taxon>
        <taxon>Craniata</taxon>
        <taxon>Vertebrata</taxon>
        <taxon>Euteleostomi</taxon>
        <taxon>Actinopterygii</taxon>
        <taxon>Neopterygii</taxon>
        <taxon>Teleostei</taxon>
        <taxon>Neoteleostei</taxon>
        <taxon>Acanthomorphata</taxon>
        <taxon>Ovalentaria</taxon>
        <taxon>Pomacentridae</taxon>
        <taxon>Acanthochromis</taxon>
    </lineage>
</organism>
<name>A0A3Q1EUY8_9TELE</name>
<reference evidence="2" key="2">
    <citation type="submission" date="2025-09" db="UniProtKB">
        <authorList>
            <consortium name="Ensembl"/>
        </authorList>
    </citation>
    <scope>IDENTIFICATION</scope>
</reference>
<protein>
    <submittedName>
        <fullName evidence="2">Uncharacterized protein</fullName>
    </submittedName>
</protein>
<feature type="compositionally biased region" description="Basic residues" evidence="1">
    <location>
        <begin position="20"/>
        <end position="29"/>
    </location>
</feature>